<evidence type="ECO:0000313" key="15">
    <source>
        <dbReference type="Proteomes" id="UP000178911"/>
    </source>
</evidence>
<evidence type="ECO:0000256" key="2">
    <source>
        <dbReference type="ARBA" id="ARBA00004752"/>
    </source>
</evidence>
<evidence type="ECO:0000256" key="10">
    <source>
        <dbReference type="ARBA" id="ARBA00038367"/>
    </source>
</evidence>
<dbReference type="UniPathway" id="UPA00219"/>
<dbReference type="GO" id="GO:0008360">
    <property type="term" value="P:regulation of cell shape"/>
    <property type="evidence" value="ECO:0007669"/>
    <property type="project" value="UniProtKB-KW"/>
</dbReference>
<feature type="binding site" evidence="12">
    <location>
        <begin position="22"/>
        <end position="23"/>
    </location>
    <ligand>
        <name>phosphoenolpyruvate</name>
        <dbReference type="ChEBI" id="CHEBI:58702"/>
    </ligand>
</feature>
<feature type="modified residue" description="2-(S-cysteinyl)pyruvic acid O-phosphothioketal" evidence="12">
    <location>
        <position position="117"/>
    </location>
</feature>
<comment type="caution">
    <text evidence="14">The sequence shown here is derived from an EMBL/GenBank/DDBJ whole genome shotgun (WGS) entry which is preliminary data.</text>
</comment>
<proteinExistence type="inferred from homology"/>
<dbReference type="NCBIfam" id="TIGR01072">
    <property type="entry name" value="murA"/>
    <property type="match status" value="1"/>
</dbReference>
<evidence type="ECO:0000256" key="4">
    <source>
        <dbReference type="ARBA" id="ARBA00022618"/>
    </source>
</evidence>
<dbReference type="InterPro" id="IPR005750">
    <property type="entry name" value="UDP_GlcNAc_COvinyl_MurA"/>
</dbReference>
<dbReference type="AlphaFoldDB" id="A0A1F8GD73"/>
<feature type="binding site" evidence="12">
    <location>
        <position position="326"/>
    </location>
    <ligand>
        <name>UDP-N-acetyl-alpha-D-glucosamine</name>
        <dbReference type="ChEBI" id="CHEBI:57705"/>
    </ligand>
</feature>
<name>A0A1F8GD73_9BACT</name>
<accession>A0A1F8GD73</accession>
<evidence type="ECO:0000256" key="6">
    <source>
        <dbReference type="ARBA" id="ARBA00022960"/>
    </source>
</evidence>
<dbReference type="GO" id="GO:0071555">
    <property type="term" value="P:cell wall organization"/>
    <property type="evidence" value="ECO:0007669"/>
    <property type="project" value="UniProtKB-KW"/>
</dbReference>
<keyword evidence="12" id="KW-0670">Pyruvate</keyword>
<feature type="binding site" evidence="12">
    <location>
        <position position="93"/>
    </location>
    <ligand>
        <name>UDP-N-acetyl-alpha-D-glucosamine</name>
        <dbReference type="ChEBI" id="CHEBI:57705"/>
    </ligand>
</feature>
<reference evidence="14 15" key="1">
    <citation type="journal article" date="2016" name="Nat. Commun.">
        <title>Thousands of microbial genomes shed light on interconnected biogeochemical processes in an aquifer system.</title>
        <authorList>
            <person name="Anantharaman K."/>
            <person name="Brown C.T."/>
            <person name="Hug L.A."/>
            <person name="Sharon I."/>
            <person name="Castelle C.J."/>
            <person name="Probst A.J."/>
            <person name="Thomas B.C."/>
            <person name="Singh A."/>
            <person name="Wilkins M.J."/>
            <person name="Karaoz U."/>
            <person name="Brodie E.L."/>
            <person name="Williams K.H."/>
            <person name="Hubbard S.S."/>
            <person name="Banfield J.F."/>
        </authorList>
    </citation>
    <scope>NUCLEOTIDE SEQUENCE [LARGE SCALE GENOMIC DNA]</scope>
</reference>
<evidence type="ECO:0000256" key="11">
    <source>
        <dbReference type="ARBA" id="ARBA00047527"/>
    </source>
</evidence>
<comment type="catalytic activity">
    <reaction evidence="11 12">
        <text>phosphoenolpyruvate + UDP-N-acetyl-alpha-D-glucosamine = UDP-N-acetyl-3-O-(1-carboxyvinyl)-alpha-D-glucosamine + phosphate</text>
        <dbReference type="Rhea" id="RHEA:18681"/>
        <dbReference type="ChEBI" id="CHEBI:43474"/>
        <dbReference type="ChEBI" id="CHEBI:57705"/>
        <dbReference type="ChEBI" id="CHEBI:58702"/>
        <dbReference type="ChEBI" id="CHEBI:68483"/>
        <dbReference type="EC" id="2.5.1.7"/>
    </reaction>
</comment>
<dbReference type="NCBIfam" id="NF006873">
    <property type="entry name" value="PRK09369.1"/>
    <property type="match status" value="1"/>
</dbReference>
<keyword evidence="3 12" id="KW-0963">Cytoplasm</keyword>
<comment type="subcellular location">
    <subcellularLocation>
        <location evidence="1 12">Cytoplasm</location>
    </subcellularLocation>
</comment>
<sequence length="416" mass="45858">MQKFIINGGKKLKGNIEVKGAKNDALVIFAASLLTSQPIMVSNVPEIEDTKRLLELLEKLGCKVKRIKYGEYKIKADSLASYSIDPEIAKRIRASILLTAPLLVRFGKVKFPHPGGCVIGERPIDQFLEGYKSMGAKTHNRGRLHEIVAPRLKGAEFIFNNITVTGTESLIMAAVLAKGRTVLKNCACEPEVKSLADFLNSCGAKITGAGTPHIVIEGVDKLKGGTHKTIPDRVEAGSFIILAATLNSNVVIKNCEPEHLDALLSVLRLAGVNFTKKRDRVEVKSSKLTSVNIKTHEYPGFPTDLQAPFCVLLTQSKGQGLVHETIYEGRLLWTEELKRMGANIHTYDPHRIEIKGPAKLRGREVESPDIRAGMAYLIAALCAKGRSTINNVYQIDRGYEKIEERMKKIGADIRRI</sequence>
<dbReference type="GO" id="GO:0019277">
    <property type="term" value="P:UDP-N-acetylgalactosamine biosynthetic process"/>
    <property type="evidence" value="ECO:0007669"/>
    <property type="project" value="InterPro"/>
</dbReference>
<dbReference type="GO" id="GO:0005737">
    <property type="term" value="C:cytoplasm"/>
    <property type="evidence" value="ECO:0007669"/>
    <property type="project" value="UniProtKB-SubCell"/>
</dbReference>
<keyword evidence="5 12" id="KW-0808">Transferase</keyword>
<dbReference type="Proteomes" id="UP000178911">
    <property type="component" value="Unassembled WGS sequence"/>
</dbReference>
<comment type="function">
    <text evidence="12">Cell wall formation. Adds enolpyruvyl to UDP-N-acetylglucosamine.</text>
</comment>
<dbReference type="Gene3D" id="3.65.10.10">
    <property type="entry name" value="Enolpyruvate transferase domain"/>
    <property type="match status" value="2"/>
</dbReference>
<dbReference type="PANTHER" id="PTHR43783">
    <property type="entry name" value="UDP-N-ACETYLGLUCOSAMINE 1-CARBOXYVINYLTRANSFERASE"/>
    <property type="match status" value="1"/>
</dbReference>
<keyword evidence="7 12" id="KW-0573">Peptidoglycan synthesis</keyword>
<dbReference type="InterPro" id="IPR013792">
    <property type="entry name" value="RNA3'P_cycl/enolpyr_Trfase_a/b"/>
</dbReference>
<keyword evidence="9 12" id="KW-0961">Cell wall biogenesis/degradation</keyword>
<keyword evidence="8 12" id="KW-0131">Cell cycle</keyword>
<evidence type="ECO:0000256" key="7">
    <source>
        <dbReference type="ARBA" id="ARBA00022984"/>
    </source>
</evidence>
<dbReference type="InterPro" id="IPR050068">
    <property type="entry name" value="MurA_subfamily"/>
</dbReference>
<dbReference type="GO" id="GO:0051301">
    <property type="term" value="P:cell division"/>
    <property type="evidence" value="ECO:0007669"/>
    <property type="project" value="UniProtKB-KW"/>
</dbReference>
<evidence type="ECO:0000259" key="13">
    <source>
        <dbReference type="Pfam" id="PF00275"/>
    </source>
</evidence>
<dbReference type="HAMAP" id="MF_00111">
    <property type="entry name" value="MurA"/>
    <property type="match status" value="1"/>
</dbReference>
<dbReference type="InterPro" id="IPR036968">
    <property type="entry name" value="Enolpyruvate_Tfrase_sf"/>
</dbReference>
<dbReference type="GO" id="GO:0009252">
    <property type="term" value="P:peptidoglycan biosynthetic process"/>
    <property type="evidence" value="ECO:0007669"/>
    <property type="project" value="UniProtKB-UniRule"/>
</dbReference>
<dbReference type="Pfam" id="PF00275">
    <property type="entry name" value="EPSP_synthase"/>
    <property type="match status" value="1"/>
</dbReference>
<protein>
    <recommendedName>
        <fullName evidence="12">UDP-N-acetylglucosamine 1-carboxyvinyltransferase</fullName>
        <ecNumber evidence="12">2.5.1.7</ecNumber>
    </recommendedName>
    <alternativeName>
        <fullName evidence="12">Enoylpyruvate transferase</fullName>
    </alternativeName>
    <alternativeName>
        <fullName evidence="12">UDP-N-acetylglucosamine enolpyruvyl transferase</fullName>
        <shortName evidence="12">EPT</shortName>
    </alternativeName>
</protein>
<dbReference type="EC" id="2.5.1.7" evidence="12"/>
<keyword evidence="6 12" id="KW-0133">Cell shape</keyword>
<comment type="similarity">
    <text evidence="10 12">Belongs to the EPSP synthase family. MurA subfamily.</text>
</comment>
<dbReference type="GO" id="GO:0008760">
    <property type="term" value="F:UDP-N-acetylglucosamine 1-carboxyvinyltransferase activity"/>
    <property type="evidence" value="ECO:0007669"/>
    <property type="project" value="UniProtKB-UniRule"/>
</dbReference>
<evidence type="ECO:0000256" key="5">
    <source>
        <dbReference type="ARBA" id="ARBA00022679"/>
    </source>
</evidence>
<dbReference type="CDD" id="cd01555">
    <property type="entry name" value="UdpNAET"/>
    <property type="match status" value="1"/>
</dbReference>
<dbReference type="PANTHER" id="PTHR43783:SF1">
    <property type="entry name" value="UDP-N-ACETYLGLUCOSAMINE 1-CARBOXYVINYLTRANSFERASE"/>
    <property type="match status" value="1"/>
</dbReference>
<dbReference type="STRING" id="1802695.A3A13_04360"/>
<comment type="pathway">
    <text evidence="2 12">Cell wall biogenesis; peptidoglycan biosynthesis.</text>
</comment>
<evidence type="ECO:0000256" key="1">
    <source>
        <dbReference type="ARBA" id="ARBA00004496"/>
    </source>
</evidence>
<feature type="binding site" evidence="12">
    <location>
        <position position="304"/>
    </location>
    <ligand>
        <name>UDP-N-acetyl-alpha-D-glucosamine</name>
        <dbReference type="ChEBI" id="CHEBI:57705"/>
    </ligand>
</feature>
<evidence type="ECO:0000256" key="12">
    <source>
        <dbReference type="HAMAP-Rule" id="MF_00111"/>
    </source>
</evidence>
<dbReference type="SUPFAM" id="SSF55205">
    <property type="entry name" value="EPT/RTPC-like"/>
    <property type="match status" value="1"/>
</dbReference>
<dbReference type="InterPro" id="IPR001986">
    <property type="entry name" value="Enolpyruvate_Tfrase_dom"/>
</dbReference>
<comment type="caution">
    <text evidence="12">Lacks conserved residue(s) required for the propagation of feature annotation.</text>
</comment>
<dbReference type="EMBL" id="MGKJ01000020">
    <property type="protein sequence ID" value="OGN23325.1"/>
    <property type="molecule type" value="Genomic_DNA"/>
</dbReference>
<evidence type="ECO:0000256" key="8">
    <source>
        <dbReference type="ARBA" id="ARBA00023306"/>
    </source>
</evidence>
<feature type="active site" description="Proton donor" evidence="12">
    <location>
        <position position="117"/>
    </location>
</feature>
<evidence type="ECO:0000256" key="9">
    <source>
        <dbReference type="ARBA" id="ARBA00023316"/>
    </source>
</evidence>
<gene>
    <name evidence="12" type="primary">murA</name>
    <name evidence="14" type="ORF">A3A13_04360</name>
</gene>
<feature type="binding site" evidence="12">
    <location>
        <begin position="122"/>
        <end position="126"/>
    </location>
    <ligand>
        <name>UDP-N-acetyl-alpha-D-glucosamine</name>
        <dbReference type="ChEBI" id="CHEBI:57705"/>
    </ligand>
</feature>
<evidence type="ECO:0000313" key="14">
    <source>
        <dbReference type="EMBL" id="OGN23325.1"/>
    </source>
</evidence>
<evidence type="ECO:0000256" key="3">
    <source>
        <dbReference type="ARBA" id="ARBA00022490"/>
    </source>
</evidence>
<feature type="domain" description="Enolpyruvate transferase" evidence="13">
    <location>
        <begin position="7"/>
        <end position="406"/>
    </location>
</feature>
<organism evidence="14 15">
    <name type="scientific">Candidatus Yanofskybacteria bacterium RIFCSPLOWO2_01_FULL_43_22</name>
    <dbReference type="NCBI Taxonomy" id="1802695"/>
    <lineage>
        <taxon>Bacteria</taxon>
        <taxon>Candidatus Yanofskyibacteriota</taxon>
    </lineage>
</organism>
<keyword evidence="4 12" id="KW-0132">Cell division</keyword>